<dbReference type="GO" id="GO:0016579">
    <property type="term" value="P:protein deubiquitination"/>
    <property type="evidence" value="ECO:0007669"/>
    <property type="project" value="InterPro"/>
</dbReference>
<dbReference type="Gene3D" id="3.90.70.10">
    <property type="entry name" value="Cysteine proteinases"/>
    <property type="match status" value="2"/>
</dbReference>
<evidence type="ECO:0000256" key="6">
    <source>
        <dbReference type="ARBA" id="ARBA00022807"/>
    </source>
</evidence>
<evidence type="ECO:0000256" key="1">
    <source>
        <dbReference type="ARBA" id="ARBA00000707"/>
    </source>
</evidence>
<dbReference type="PROSITE" id="PS50235">
    <property type="entry name" value="USP_3"/>
    <property type="match status" value="1"/>
</dbReference>
<dbReference type="InterPro" id="IPR038765">
    <property type="entry name" value="Papain-like_cys_pep_sf"/>
</dbReference>
<dbReference type="InterPro" id="IPR028889">
    <property type="entry name" value="USP"/>
</dbReference>
<feature type="compositionally biased region" description="Low complexity" evidence="8">
    <location>
        <begin position="529"/>
        <end position="539"/>
    </location>
</feature>
<comment type="catalytic activity">
    <reaction evidence="1 7">
        <text>Thiol-dependent hydrolysis of ester, thioester, amide, peptide and isopeptide bonds formed by the C-terminal Gly of ubiquitin (a 76-residue protein attached to proteins as an intracellular targeting signal).</text>
        <dbReference type="EC" id="3.4.19.12"/>
    </reaction>
</comment>
<keyword evidence="6 7" id="KW-0788">Thiol protease</keyword>
<accession>A0A221C9L3</accession>
<evidence type="ECO:0000256" key="7">
    <source>
        <dbReference type="RuleBase" id="RU366025"/>
    </source>
</evidence>
<dbReference type="PROSITE" id="PS00973">
    <property type="entry name" value="USP_2"/>
    <property type="match status" value="1"/>
</dbReference>
<proteinExistence type="evidence at transcript level"/>
<keyword evidence="3 7" id="KW-0645">Protease</keyword>
<dbReference type="Pfam" id="PF00443">
    <property type="entry name" value="UCH"/>
    <property type="match status" value="1"/>
</dbReference>
<comment type="similarity">
    <text evidence="2 7">Belongs to the peptidase C19 family.</text>
</comment>
<dbReference type="PROSITE" id="PS00972">
    <property type="entry name" value="USP_1"/>
    <property type="match status" value="1"/>
</dbReference>
<dbReference type="InterPro" id="IPR001394">
    <property type="entry name" value="Peptidase_C19_UCH"/>
</dbReference>
<sequence length="792" mass="91170">MQTDVGIFQRFVVEENTELRVELFPLKLKFQIYGDVNDNVIEQTFNSKTKLIDIEKFVQEAYNIPEGAIFQLIQEHDNESLHVIHFSSETTSLSDARLTQYNKLYVDVRNSEGEFSFKENRSHSYANSSGAVKGGSSSVAYGPYLPSSPSTCKTDEPINDSRYTPGVCGLSNLGNTCFMNSAIQCISNVRPITDYFLKNSWMSDLNKDNPLGMEGRIATAYANLIREMWSGKVPYALPREFKYEVAQFAPQFCGYSQHDSQELMMFLLDGLHEDLNRITNKPYVEQKNQTNQPDYIVAEQNWNYHLKRNNSIIVDYFHGQLKSKVVCPDCKFVSVTFDPFASLSLPLKHSYNQPVIFYPLDPSRPISELNVNIYKNTSIESLKKFVYKEIEWNQNNEIIIAHVKSSKICRYYKENEYQLNTPIDNYIIFYEVSPLQPDNCYIDISFKEKSMVNFCSLPIIVQVPKKLNWNNFILAIKPQMSRFFNELMFDGDIDLLPEYQDNKIDFIDIPSCIDDNNDNNSDFEKSESKSNSSTDSSKTVNGNPFKNIFSVILSEISSTSTNDHEINPLSRNRSLKAEADQHIVVEWSSEGMKNYHKNVKKISINCTQQIPKLTIEDCLKQFLCEEYLGQKDLWFCPKCKKDEAASKKLDIWKLPKVLVLHLKRFKATSYFGDKINNEVIFPTKNLNLCQYVPKVENEDDYIYDLVAVSNHVGCLAGGHYFAFAKNYLDNRWYKFDDSNTSCVDENEIVTKSAYVLVYVARSCNNEYNLPAMMNGHSYTQCNDMAVDINSPE</sequence>
<reference evidence="10" key="1">
    <citation type="submission" date="2016-11" db="EMBL/GenBank/DDBJ databases">
        <authorList>
            <person name="Jaros S."/>
            <person name="Januszkiewicz K."/>
            <person name="Wedrychowicz H."/>
        </authorList>
    </citation>
    <scope>NUCLEOTIDE SEQUENCE</scope>
</reference>
<protein>
    <recommendedName>
        <fullName evidence="7">Ubiquitin carboxyl-terminal hydrolase</fullName>
        <ecNumber evidence="7">3.4.19.12</ecNumber>
    </recommendedName>
</protein>
<keyword evidence="5 7" id="KW-0378">Hydrolase</keyword>
<evidence type="ECO:0000259" key="9">
    <source>
        <dbReference type="PROSITE" id="PS50235"/>
    </source>
</evidence>
<dbReference type="InterPro" id="IPR018200">
    <property type="entry name" value="USP_CS"/>
</dbReference>
<dbReference type="SUPFAM" id="SSF54001">
    <property type="entry name" value="Cysteine proteinases"/>
    <property type="match status" value="1"/>
</dbReference>
<evidence type="ECO:0000256" key="2">
    <source>
        <dbReference type="ARBA" id="ARBA00009085"/>
    </source>
</evidence>
<keyword evidence="4 7" id="KW-0833">Ubl conjugation pathway</keyword>
<evidence type="ECO:0000313" key="10">
    <source>
        <dbReference type="EMBL" id="ASL70037.1"/>
    </source>
</evidence>
<dbReference type="PANTHER" id="PTHR21646">
    <property type="entry name" value="UBIQUITIN CARBOXYL-TERMINAL HYDROLASE"/>
    <property type="match status" value="1"/>
</dbReference>
<evidence type="ECO:0000256" key="8">
    <source>
        <dbReference type="SAM" id="MobiDB-lite"/>
    </source>
</evidence>
<dbReference type="Gene3D" id="3.10.20.90">
    <property type="entry name" value="Phosphatidylinositol 3-kinase Catalytic Subunit, Chain A, domain 1"/>
    <property type="match status" value="1"/>
</dbReference>
<dbReference type="GO" id="GO:0004843">
    <property type="term" value="F:cysteine-type deubiquitinase activity"/>
    <property type="evidence" value="ECO:0007669"/>
    <property type="project" value="UniProtKB-UniRule"/>
</dbReference>
<feature type="region of interest" description="Disordered" evidence="8">
    <location>
        <begin position="518"/>
        <end position="539"/>
    </location>
</feature>
<dbReference type="EMBL" id="KY214380">
    <property type="protein sequence ID" value="ASL70037.1"/>
    <property type="molecule type" value="mRNA"/>
</dbReference>
<feature type="domain" description="USP" evidence="9">
    <location>
        <begin position="168"/>
        <end position="761"/>
    </location>
</feature>
<dbReference type="GO" id="GO:0006508">
    <property type="term" value="P:proteolysis"/>
    <property type="evidence" value="ECO:0007669"/>
    <property type="project" value="UniProtKB-KW"/>
</dbReference>
<dbReference type="InterPro" id="IPR050185">
    <property type="entry name" value="Ub_carboxyl-term_hydrolase"/>
</dbReference>
<evidence type="ECO:0000256" key="3">
    <source>
        <dbReference type="ARBA" id="ARBA00022670"/>
    </source>
</evidence>
<name>A0A221C9L3_DUGJA</name>
<dbReference type="CDD" id="cd02674">
    <property type="entry name" value="Peptidase_C19R"/>
    <property type="match status" value="1"/>
</dbReference>
<evidence type="ECO:0000256" key="5">
    <source>
        <dbReference type="ARBA" id="ARBA00022801"/>
    </source>
</evidence>
<dbReference type="PANTHER" id="PTHR21646:SF24">
    <property type="entry name" value="UBIQUITIN CARBOXYL-TERMINAL HYDROLASE"/>
    <property type="match status" value="1"/>
</dbReference>
<dbReference type="AlphaFoldDB" id="A0A221C9L3"/>
<dbReference type="EC" id="3.4.19.12" evidence="7"/>
<organism evidence="10">
    <name type="scientific">Dugesia japonica</name>
    <name type="common">Planarian</name>
    <dbReference type="NCBI Taxonomy" id="6161"/>
    <lineage>
        <taxon>Eukaryota</taxon>
        <taxon>Metazoa</taxon>
        <taxon>Spiralia</taxon>
        <taxon>Lophotrochozoa</taxon>
        <taxon>Platyhelminthes</taxon>
        <taxon>Rhabditophora</taxon>
        <taxon>Seriata</taxon>
        <taxon>Tricladida</taxon>
        <taxon>Continenticola</taxon>
        <taxon>Geoplanoidea</taxon>
        <taxon>Dugesiidae</taxon>
        <taxon>Dugesia</taxon>
    </lineage>
</organism>
<evidence type="ECO:0000256" key="4">
    <source>
        <dbReference type="ARBA" id="ARBA00022786"/>
    </source>
</evidence>